<organism evidence="4 5">
    <name type="scientific">Roseovarius azorensis</name>
    <dbReference type="NCBI Taxonomy" id="1287727"/>
    <lineage>
        <taxon>Bacteria</taxon>
        <taxon>Pseudomonadati</taxon>
        <taxon>Pseudomonadota</taxon>
        <taxon>Alphaproteobacteria</taxon>
        <taxon>Rhodobacterales</taxon>
        <taxon>Roseobacteraceae</taxon>
        <taxon>Roseovarius</taxon>
    </lineage>
</organism>
<name>A0A1H7PHY2_9RHOB</name>
<dbReference type="CDD" id="cd02517">
    <property type="entry name" value="CMP-KDO-Synthetase"/>
    <property type="match status" value="1"/>
</dbReference>
<dbReference type="PANTHER" id="PTHR42866:SF2">
    <property type="entry name" value="3-DEOXY-MANNO-OCTULOSONATE CYTIDYLYLTRANSFERASE, MITOCHONDRIAL"/>
    <property type="match status" value="1"/>
</dbReference>
<dbReference type="GO" id="GO:0005829">
    <property type="term" value="C:cytosol"/>
    <property type="evidence" value="ECO:0007669"/>
    <property type="project" value="TreeGrafter"/>
</dbReference>
<evidence type="ECO:0000256" key="3">
    <source>
        <dbReference type="ARBA" id="ARBA00022985"/>
    </source>
</evidence>
<dbReference type="InterPro" id="IPR029044">
    <property type="entry name" value="Nucleotide-diphossugar_trans"/>
</dbReference>
<dbReference type="SUPFAM" id="SSF53448">
    <property type="entry name" value="Nucleotide-diphospho-sugar transferases"/>
    <property type="match status" value="1"/>
</dbReference>
<accession>A0A1H7PHY2</accession>
<dbReference type="InterPro" id="IPR003329">
    <property type="entry name" value="Cytidylyl_trans"/>
</dbReference>
<keyword evidence="2 4" id="KW-0548">Nucleotidyltransferase</keyword>
<gene>
    <name evidence="4" type="ORF">SAMN05443999_1052</name>
</gene>
<dbReference type="GO" id="GO:0009103">
    <property type="term" value="P:lipopolysaccharide biosynthetic process"/>
    <property type="evidence" value="ECO:0007669"/>
    <property type="project" value="UniProtKB-KW"/>
</dbReference>
<dbReference type="InterPro" id="IPR004528">
    <property type="entry name" value="KdsB"/>
</dbReference>
<dbReference type="EMBL" id="FOAG01000005">
    <property type="protein sequence ID" value="SEL35391.1"/>
    <property type="molecule type" value="Genomic_DNA"/>
</dbReference>
<dbReference type="NCBIfam" id="NF003952">
    <property type="entry name" value="PRK05450.1-5"/>
    <property type="match status" value="1"/>
</dbReference>
<reference evidence="4 5" key="1">
    <citation type="submission" date="2016-10" db="EMBL/GenBank/DDBJ databases">
        <authorList>
            <person name="de Groot N.N."/>
        </authorList>
    </citation>
    <scope>NUCLEOTIDE SEQUENCE [LARGE SCALE GENOMIC DNA]</scope>
    <source>
        <strain evidence="4 5">DSM 100674</strain>
    </source>
</reference>
<dbReference type="Proteomes" id="UP000199582">
    <property type="component" value="Unassembled WGS sequence"/>
</dbReference>
<dbReference type="PANTHER" id="PTHR42866">
    <property type="entry name" value="3-DEOXY-MANNO-OCTULOSONATE CYTIDYLYLTRANSFERASE"/>
    <property type="match status" value="1"/>
</dbReference>
<evidence type="ECO:0000313" key="5">
    <source>
        <dbReference type="Proteomes" id="UP000199582"/>
    </source>
</evidence>
<keyword evidence="1 4" id="KW-0808">Transferase</keyword>
<protein>
    <submittedName>
        <fullName evidence="4">3-deoxy-manno-octulosonate cytidylyltransferase (CMP-KDO synthetase)</fullName>
    </submittedName>
</protein>
<dbReference type="AlphaFoldDB" id="A0A1H7PHY2"/>
<dbReference type="GO" id="GO:0008690">
    <property type="term" value="F:3-deoxy-manno-octulosonate cytidylyltransferase activity"/>
    <property type="evidence" value="ECO:0007669"/>
    <property type="project" value="InterPro"/>
</dbReference>
<evidence type="ECO:0000256" key="1">
    <source>
        <dbReference type="ARBA" id="ARBA00022679"/>
    </source>
</evidence>
<dbReference type="RefSeq" id="WP_093035210.1">
    <property type="nucleotide sequence ID" value="NZ_FOAG01000005.1"/>
</dbReference>
<keyword evidence="5" id="KW-1185">Reference proteome</keyword>
<evidence type="ECO:0000256" key="2">
    <source>
        <dbReference type="ARBA" id="ARBA00022695"/>
    </source>
</evidence>
<dbReference type="STRING" id="1287727.SAMN05443999_1052"/>
<dbReference type="NCBIfam" id="NF003950">
    <property type="entry name" value="PRK05450.1-3"/>
    <property type="match status" value="1"/>
</dbReference>
<dbReference type="Gene3D" id="3.90.550.10">
    <property type="entry name" value="Spore Coat Polysaccharide Biosynthesis Protein SpsA, Chain A"/>
    <property type="match status" value="1"/>
</dbReference>
<dbReference type="Pfam" id="PF02348">
    <property type="entry name" value="CTP_transf_3"/>
    <property type="match status" value="1"/>
</dbReference>
<sequence>MSVLIVIPARFDSSRYPGKPLAMLAGATGLRKSLIHRSWEAACRVAGVDRVVVATDDDRIKAASETFGAEVVMTSRSCANGTERCAEANRNLGGGYEIIVNLQGDAPLTPHWFIEDLIRGLHADPGAMVATPVLRCDGRALNGFLEDRAAGRVGGTTAVFGEGGRALYFSKEVIPYTAERYPDDAPTPVFHHVGVYAYRPGALEEYTAWGAGMLETLEGLEQLRFLERGRQMLCVEVAARGRQFWELNNPEDVPRIEAMMAGMGIA</sequence>
<keyword evidence="3" id="KW-0448">Lipopolysaccharide biosynthesis</keyword>
<proteinExistence type="predicted"/>
<dbReference type="OrthoDB" id="9815559at2"/>
<evidence type="ECO:0000313" key="4">
    <source>
        <dbReference type="EMBL" id="SEL35391.1"/>
    </source>
</evidence>